<keyword evidence="5 6" id="KW-0472">Membrane</keyword>
<dbReference type="InterPro" id="IPR037185">
    <property type="entry name" value="EmrE-like"/>
</dbReference>
<dbReference type="GO" id="GO:0016020">
    <property type="term" value="C:membrane"/>
    <property type="evidence" value="ECO:0007669"/>
    <property type="project" value="UniProtKB-SubCell"/>
</dbReference>
<dbReference type="SUPFAM" id="SSF103481">
    <property type="entry name" value="Multidrug resistance efflux transporter EmrE"/>
    <property type="match status" value="2"/>
</dbReference>
<keyword evidence="4 6" id="KW-1133">Transmembrane helix</keyword>
<dbReference type="Pfam" id="PF00892">
    <property type="entry name" value="EamA"/>
    <property type="match status" value="2"/>
</dbReference>
<feature type="transmembrane region" description="Helical" evidence="6">
    <location>
        <begin position="97"/>
        <end position="115"/>
    </location>
</feature>
<accession>A0A1D9MGC4</accession>
<evidence type="ECO:0000313" key="9">
    <source>
        <dbReference type="Proteomes" id="UP000176562"/>
    </source>
</evidence>
<dbReference type="EMBL" id="CP017781">
    <property type="protein sequence ID" value="AOZ70808.1"/>
    <property type="molecule type" value="Genomic_DNA"/>
</dbReference>
<feature type="transmembrane region" description="Helical" evidence="6">
    <location>
        <begin position="35"/>
        <end position="57"/>
    </location>
</feature>
<keyword evidence="3 6" id="KW-0812">Transmembrane</keyword>
<feature type="transmembrane region" description="Helical" evidence="6">
    <location>
        <begin position="263"/>
        <end position="281"/>
    </location>
</feature>
<protein>
    <recommendedName>
        <fullName evidence="7">EamA domain-containing protein</fullName>
    </recommendedName>
</protein>
<gene>
    <name evidence="8" type="ORF">LPB142_01265</name>
</gene>
<feature type="domain" description="EamA" evidence="7">
    <location>
        <begin position="9"/>
        <end position="141"/>
    </location>
</feature>
<sequence length="326" mass="34462">MQSAKSNAKGAAYALLAMAIYASHDAIVKTLGERYSAIQIVFFAALLSFPLISMILLQDKREGHLRPIHPWWVTLRATTTVITGVSAFYAFSHLPLAQVYPILFATPLLITILAIPVLGEKVGAHRWAAVVVGLVGVLIVVRPGQAELGLGHLSAIVAALTGAVAAISVRKIGGDERTVVLLLSPLLGNIAAMGVALPAVWVPLELGDMGLMAVIALFGLFASFLQILAYRAGEAAIVAPMQYSQIIWAVFYGWFLFGEPVDGPTMLGAAVVIASGVYIVFREATANAGQNTPVLETRGRAETVSTPRASLISRALGLGARNSRRG</sequence>
<dbReference type="Proteomes" id="UP000176562">
    <property type="component" value="Chromosome"/>
</dbReference>
<organism evidence="8 9">
    <name type="scientific">Rhodobacter xanthinilyticus</name>
    <dbReference type="NCBI Taxonomy" id="1850250"/>
    <lineage>
        <taxon>Bacteria</taxon>
        <taxon>Pseudomonadati</taxon>
        <taxon>Pseudomonadota</taxon>
        <taxon>Alphaproteobacteria</taxon>
        <taxon>Rhodobacterales</taxon>
        <taxon>Rhodobacter group</taxon>
        <taxon>Rhodobacter</taxon>
    </lineage>
</organism>
<feature type="transmembrane region" description="Helical" evidence="6">
    <location>
        <begin position="181"/>
        <end position="204"/>
    </location>
</feature>
<evidence type="ECO:0000256" key="1">
    <source>
        <dbReference type="ARBA" id="ARBA00004141"/>
    </source>
</evidence>
<dbReference type="PANTHER" id="PTHR22911">
    <property type="entry name" value="ACYL-MALONYL CONDENSING ENZYME-RELATED"/>
    <property type="match status" value="1"/>
</dbReference>
<evidence type="ECO:0000313" key="8">
    <source>
        <dbReference type="EMBL" id="AOZ70808.1"/>
    </source>
</evidence>
<feature type="domain" description="EamA" evidence="7">
    <location>
        <begin position="151"/>
        <end position="279"/>
    </location>
</feature>
<evidence type="ECO:0000256" key="2">
    <source>
        <dbReference type="ARBA" id="ARBA00009853"/>
    </source>
</evidence>
<feature type="transmembrane region" description="Helical" evidence="6">
    <location>
        <begin position="69"/>
        <end position="91"/>
    </location>
</feature>
<dbReference type="KEGG" id="rhp:LPB142_01265"/>
<reference evidence="8 9" key="1">
    <citation type="submission" date="2016-10" db="EMBL/GenBank/DDBJ databases">
        <title>Rhodobacter sp. LPB0142, isolated from sea water.</title>
        <authorList>
            <person name="Kim E."/>
            <person name="Yi H."/>
        </authorList>
    </citation>
    <scope>NUCLEOTIDE SEQUENCE [LARGE SCALE GENOMIC DNA]</scope>
    <source>
        <strain evidence="8 9">LPB0142</strain>
    </source>
</reference>
<dbReference type="AlphaFoldDB" id="A0A1D9MGC4"/>
<dbReference type="PANTHER" id="PTHR22911:SF6">
    <property type="entry name" value="SOLUTE CARRIER FAMILY 35 MEMBER G1"/>
    <property type="match status" value="1"/>
</dbReference>
<evidence type="ECO:0000256" key="3">
    <source>
        <dbReference type="ARBA" id="ARBA00022692"/>
    </source>
</evidence>
<evidence type="ECO:0000259" key="7">
    <source>
        <dbReference type="Pfam" id="PF00892"/>
    </source>
</evidence>
<evidence type="ECO:0000256" key="4">
    <source>
        <dbReference type="ARBA" id="ARBA00022989"/>
    </source>
</evidence>
<dbReference type="RefSeq" id="WP_068766427.1">
    <property type="nucleotide sequence ID" value="NZ_CP017781.1"/>
</dbReference>
<feature type="transmembrane region" description="Helical" evidence="6">
    <location>
        <begin position="237"/>
        <end position="257"/>
    </location>
</feature>
<evidence type="ECO:0000256" key="5">
    <source>
        <dbReference type="ARBA" id="ARBA00023136"/>
    </source>
</evidence>
<feature type="transmembrane region" description="Helical" evidence="6">
    <location>
        <begin position="210"/>
        <end position="230"/>
    </location>
</feature>
<evidence type="ECO:0000256" key="6">
    <source>
        <dbReference type="SAM" id="Phobius"/>
    </source>
</evidence>
<keyword evidence="9" id="KW-1185">Reference proteome</keyword>
<dbReference type="STRING" id="1850250.LPB142_01265"/>
<feature type="transmembrane region" description="Helical" evidence="6">
    <location>
        <begin position="150"/>
        <end position="169"/>
    </location>
</feature>
<name>A0A1D9MGC4_9RHOB</name>
<proteinExistence type="inferred from homology"/>
<dbReference type="InterPro" id="IPR000620">
    <property type="entry name" value="EamA_dom"/>
</dbReference>
<feature type="transmembrane region" description="Helical" evidence="6">
    <location>
        <begin position="127"/>
        <end position="144"/>
    </location>
</feature>
<dbReference type="Gene3D" id="1.10.3730.20">
    <property type="match status" value="2"/>
</dbReference>
<comment type="subcellular location">
    <subcellularLocation>
        <location evidence="1">Membrane</location>
        <topology evidence="1">Multi-pass membrane protein</topology>
    </subcellularLocation>
</comment>
<comment type="similarity">
    <text evidence="2">Belongs to the drug/metabolite transporter (DMT) superfamily. 10 TMS drug/metabolite exporter (DME) (TC 2.A.7.3) family.</text>
</comment>